<evidence type="ECO:0000313" key="2">
    <source>
        <dbReference type="Proteomes" id="UP000229315"/>
    </source>
</evidence>
<proteinExistence type="predicted"/>
<name>A0A2H0UFT3_9BACT</name>
<evidence type="ECO:0000313" key="1">
    <source>
        <dbReference type="EMBL" id="PIR85257.1"/>
    </source>
</evidence>
<reference evidence="2" key="1">
    <citation type="submission" date="2017-09" db="EMBL/GenBank/DDBJ databases">
        <title>Depth-based differentiation of microbial function through sediment-hosted aquifers and enrichment of novel symbionts in the deep terrestrial subsurface.</title>
        <authorList>
            <person name="Probst A.J."/>
            <person name="Ladd B."/>
            <person name="Jarett J.K."/>
            <person name="Geller-Mcgrath D.E."/>
            <person name="Sieber C.M.K."/>
            <person name="Emerson J.B."/>
            <person name="Anantharaman K."/>
            <person name="Thomas B.C."/>
            <person name="Malmstrom R."/>
            <person name="Stieglmeier M."/>
            <person name="Klingl A."/>
            <person name="Woyke T."/>
            <person name="Ryan C.M."/>
            <person name="Banfield J.F."/>
        </authorList>
    </citation>
    <scope>NUCLEOTIDE SEQUENCE [LARGE SCALE GENOMIC DNA]</scope>
</reference>
<dbReference type="PANTHER" id="PTHR32432:SF3">
    <property type="entry name" value="ETHANOLAMINE UTILIZATION PROTEIN EUTJ"/>
    <property type="match status" value="1"/>
</dbReference>
<protein>
    <recommendedName>
        <fullName evidence="3">SHS2 domain-containing protein</fullName>
    </recommendedName>
</protein>
<evidence type="ECO:0008006" key="3">
    <source>
        <dbReference type="Google" id="ProtNLM"/>
    </source>
</evidence>
<sequence length="358" mass="39204">MQAVSRFRRAFPPPNFLSTPGAGIDISSGSVRSIVFSNMNVGHPSISSRKVALPKNVVVDGEIEKPDTVVEFLRSFRLREGIQFAHASLPEKKAFLYQTVIPRTGQGMRSAVESTLEEHVPIPPSEASFDFEIVRSVEGGDVVSVTVYATRIIEQYYDVFERAGITLLSLEVESHAIARALVPEKEDKVSLVVDFGKETMRLVVLDSGVASFTTTVEVGGDTLTKAVMKHYEVSEQEAETIKNEKGFLGGGEHKDLYETLMTTVSVVRDEIAGHILFWNSPTEAQVIDHKPITEIIMIGGNANLKGLPEFLARALDIPVRIGNVWGGALSFDEYIPPLSFHESLEYGTAIGLALRSNA</sequence>
<dbReference type="Gene3D" id="3.30.420.40">
    <property type="match status" value="2"/>
</dbReference>
<dbReference type="Gene3D" id="3.30.1490.300">
    <property type="match status" value="1"/>
</dbReference>
<accession>A0A2H0UFT3</accession>
<gene>
    <name evidence="1" type="ORF">COU15_01670</name>
</gene>
<dbReference type="CDD" id="cd24049">
    <property type="entry name" value="ASKHA_NBD_PilM"/>
    <property type="match status" value="1"/>
</dbReference>
<dbReference type="Proteomes" id="UP000229315">
    <property type="component" value="Unassembled WGS sequence"/>
</dbReference>
<dbReference type="InterPro" id="IPR043129">
    <property type="entry name" value="ATPase_NBD"/>
</dbReference>
<organism evidence="1 2">
    <name type="scientific">Candidatus Kaiserbacteria bacterium CG10_big_fil_rev_8_21_14_0_10_45_20</name>
    <dbReference type="NCBI Taxonomy" id="1974607"/>
    <lineage>
        <taxon>Bacteria</taxon>
        <taxon>Candidatus Kaiseribacteriota</taxon>
    </lineage>
</organism>
<dbReference type="EMBL" id="PFBH01000012">
    <property type="protein sequence ID" value="PIR85257.1"/>
    <property type="molecule type" value="Genomic_DNA"/>
</dbReference>
<dbReference type="AlphaFoldDB" id="A0A2H0UFT3"/>
<dbReference type="InterPro" id="IPR050696">
    <property type="entry name" value="FtsA/MreB"/>
</dbReference>
<dbReference type="Pfam" id="PF11104">
    <property type="entry name" value="PilM_2"/>
    <property type="match status" value="1"/>
</dbReference>
<dbReference type="PANTHER" id="PTHR32432">
    <property type="entry name" value="CELL DIVISION PROTEIN FTSA-RELATED"/>
    <property type="match status" value="1"/>
</dbReference>
<comment type="caution">
    <text evidence="1">The sequence shown here is derived from an EMBL/GenBank/DDBJ whole genome shotgun (WGS) entry which is preliminary data.</text>
</comment>
<dbReference type="SUPFAM" id="SSF53067">
    <property type="entry name" value="Actin-like ATPase domain"/>
    <property type="match status" value="2"/>
</dbReference>
<dbReference type="InterPro" id="IPR005883">
    <property type="entry name" value="PilM"/>
</dbReference>